<feature type="domain" description="HTH marR-type" evidence="3">
    <location>
        <begin position="7"/>
        <end position="142"/>
    </location>
</feature>
<dbReference type="GO" id="GO:0003700">
    <property type="term" value="F:DNA-binding transcription factor activity"/>
    <property type="evidence" value="ECO:0007669"/>
    <property type="project" value="InterPro"/>
</dbReference>
<evidence type="ECO:0000256" key="1">
    <source>
        <dbReference type="ARBA" id="ARBA00023015"/>
    </source>
</evidence>
<evidence type="ECO:0000259" key="3">
    <source>
        <dbReference type="PROSITE" id="PS50995"/>
    </source>
</evidence>
<proteinExistence type="predicted"/>
<dbReference type="InterPro" id="IPR039422">
    <property type="entry name" value="MarR/SlyA-like"/>
</dbReference>
<dbReference type="Pfam" id="PF01047">
    <property type="entry name" value="MarR"/>
    <property type="match status" value="1"/>
</dbReference>
<dbReference type="InterPro" id="IPR036390">
    <property type="entry name" value="WH_DNA-bd_sf"/>
</dbReference>
<dbReference type="InterPro" id="IPR036388">
    <property type="entry name" value="WH-like_DNA-bd_sf"/>
</dbReference>
<dbReference type="SMART" id="SM00347">
    <property type="entry name" value="HTH_MARR"/>
    <property type="match status" value="1"/>
</dbReference>
<reference evidence="4" key="1">
    <citation type="submission" date="2022-12" db="EMBL/GenBank/DDBJ databases">
        <title>Description and comparative metabolic analysis of Aerococcus sp. nov., isolated from the feces of a pig.</title>
        <authorList>
            <person name="Chang Y.-H."/>
        </authorList>
    </citation>
    <scope>NUCLEOTIDE SEQUENCE</scope>
    <source>
        <strain evidence="4">YH-aer222</strain>
    </source>
</reference>
<keyword evidence="2" id="KW-0804">Transcription</keyword>
<keyword evidence="1" id="KW-0805">Transcription regulation</keyword>
<dbReference type="EMBL" id="JAPRFR010000002">
    <property type="protein sequence ID" value="MCZ0725933.1"/>
    <property type="molecule type" value="Genomic_DNA"/>
</dbReference>
<evidence type="ECO:0000313" key="4">
    <source>
        <dbReference type="EMBL" id="MCZ0725933.1"/>
    </source>
</evidence>
<dbReference type="PANTHER" id="PTHR33164:SF56">
    <property type="entry name" value="HTH-TYPE TRANSCRIPTIONAL REGULATOR MHQR"/>
    <property type="match status" value="1"/>
</dbReference>
<dbReference type="GO" id="GO:0006950">
    <property type="term" value="P:response to stress"/>
    <property type="evidence" value="ECO:0007669"/>
    <property type="project" value="TreeGrafter"/>
</dbReference>
<protein>
    <submittedName>
        <fullName evidence="4">MarR family transcriptional regulator</fullName>
    </submittedName>
</protein>
<sequence length="157" mass="18148">MTQDKTAQESLHALRVTLRANQYILDILKRDMRQYGLSENEFTVLELLYNRGPQAIQKIGQRILIPNSSLTYVIDRLEAKELAKREKNPDDRRIIMASITHLGREKMEAAFASHTQCIAAIFANLTSQERQNYISLMKKVGFKAQEIVEENKVKQKK</sequence>
<dbReference type="AlphaFoldDB" id="A0A9X3FNA4"/>
<dbReference type="Gene3D" id="1.10.10.10">
    <property type="entry name" value="Winged helix-like DNA-binding domain superfamily/Winged helix DNA-binding domain"/>
    <property type="match status" value="1"/>
</dbReference>
<comment type="caution">
    <text evidence="4">The sequence shown here is derived from an EMBL/GenBank/DDBJ whole genome shotgun (WGS) entry which is preliminary data.</text>
</comment>
<gene>
    <name evidence="4" type="ORF">OW157_05035</name>
</gene>
<dbReference type="Proteomes" id="UP001146670">
    <property type="component" value="Unassembled WGS sequence"/>
</dbReference>
<organism evidence="4 5">
    <name type="scientific">Aerococcus kribbianus</name>
    <dbReference type="NCBI Taxonomy" id="2999064"/>
    <lineage>
        <taxon>Bacteria</taxon>
        <taxon>Bacillati</taxon>
        <taxon>Bacillota</taxon>
        <taxon>Bacilli</taxon>
        <taxon>Lactobacillales</taxon>
        <taxon>Aerococcaceae</taxon>
        <taxon>Aerococcus</taxon>
    </lineage>
</organism>
<dbReference type="RefSeq" id="WP_268752264.1">
    <property type="nucleotide sequence ID" value="NZ_JAPRFQ010000002.1"/>
</dbReference>
<name>A0A9X3FNA4_9LACT</name>
<dbReference type="PRINTS" id="PR00598">
    <property type="entry name" value="HTHMARR"/>
</dbReference>
<dbReference type="SUPFAM" id="SSF46785">
    <property type="entry name" value="Winged helix' DNA-binding domain"/>
    <property type="match status" value="1"/>
</dbReference>
<accession>A0A9X3FNA4</accession>
<dbReference type="InterPro" id="IPR000835">
    <property type="entry name" value="HTH_MarR-typ"/>
</dbReference>
<evidence type="ECO:0000256" key="2">
    <source>
        <dbReference type="ARBA" id="ARBA00023163"/>
    </source>
</evidence>
<dbReference type="PROSITE" id="PS50995">
    <property type="entry name" value="HTH_MARR_2"/>
    <property type="match status" value="1"/>
</dbReference>
<evidence type="ECO:0000313" key="5">
    <source>
        <dbReference type="Proteomes" id="UP001146670"/>
    </source>
</evidence>
<dbReference type="PANTHER" id="PTHR33164">
    <property type="entry name" value="TRANSCRIPTIONAL REGULATOR, MARR FAMILY"/>
    <property type="match status" value="1"/>
</dbReference>
<keyword evidence="5" id="KW-1185">Reference proteome</keyword>